<gene>
    <name evidence="3" type="ORF">EDC14_10272</name>
</gene>
<keyword evidence="4" id="KW-1185">Reference proteome</keyword>
<protein>
    <submittedName>
        <fullName evidence="3">Uncharacterized protein</fullName>
    </submittedName>
</protein>
<dbReference type="GO" id="GO:0005737">
    <property type="term" value="C:cytoplasm"/>
    <property type="evidence" value="ECO:0007669"/>
    <property type="project" value="InterPro"/>
</dbReference>
<dbReference type="Proteomes" id="UP000295008">
    <property type="component" value="Unassembled WGS sequence"/>
</dbReference>
<dbReference type="OrthoDB" id="1651388at2"/>
<dbReference type="SUPFAM" id="SSF53743">
    <property type="entry name" value="FucI/AraA N-terminal and middle domains"/>
    <property type="match status" value="1"/>
</dbReference>
<dbReference type="PANTHER" id="PTHR36120">
    <property type="entry name" value="FUCOSE ISOMERASE"/>
    <property type="match status" value="1"/>
</dbReference>
<dbReference type="PANTHER" id="PTHR36120:SF1">
    <property type="entry name" value="L-FUCOSE ISOMERASE C-TERMINAL DOMAIN-CONTAINING PROTEIN"/>
    <property type="match status" value="1"/>
</dbReference>
<evidence type="ECO:0000256" key="1">
    <source>
        <dbReference type="ARBA" id="ARBA00023235"/>
    </source>
</evidence>
<dbReference type="GO" id="GO:0005996">
    <property type="term" value="P:monosaccharide metabolic process"/>
    <property type="evidence" value="ECO:0007669"/>
    <property type="project" value="InterPro"/>
</dbReference>
<comment type="caution">
    <text evidence="3">The sequence shown here is derived from an EMBL/GenBank/DDBJ whole genome shotgun (WGS) entry which is preliminary data.</text>
</comment>
<dbReference type="GO" id="GO:0016861">
    <property type="term" value="F:intramolecular oxidoreductase activity, interconverting aldoses and ketoses"/>
    <property type="evidence" value="ECO:0007669"/>
    <property type="project" value="InterPro"/>
</dbReference>
<evidence type="ECO:0000256" key="2">
    <source>
        <dbReference type="ARBA" id="ARBA00023277"/>
    </source>
</evidence>
<dbReference type="RefSeq" id="WP_132015826.1">
    <property type="nucleotide sequence ID" value="NZ_SLUN01000027.1"/>
</dbReference>
<dbReference type="AlphaFoldDB" id="A0A4R1R9U4"/>
<proteinExistence type="predicted"/>
<keyword evidence="1" id="KW-0413">Isomerase</keyword>
<reference evidence="3 4" key="1">
    <citation type="submission" date="2019-03" db="EMBL/GenBank/DDBJ databases">
        <title>Genomic Encyclopedia of Type Strains, Phase IV (KMG-IV): sequencing the most valuable type-strain genomes for metagenomic binning, comparative biology and taxonomic classification.</title>
        <authorList>
            <person name="Goeker M."/>
        </authorList>
    </citation>
    <scope>NUCLEOTIDE SEQUENCE [LARGE SCALE GENOMIC DNA]</scope>
    <source>
        <strain evidence="3 4">LX-B</strain>
    </source>
</reference>
<sequence>MKNPNIKIKVVVQAKKENVPGWPHINFDYLKETEKVMECVKAGNSETEFDVIKYTAVAEAEADYQADLKKYSGVLVLEMTNWIGLDAFYARKSIDGIPCVIADVPFCGSGSTLSGASPMVRNEKLPVPIIASSNYNDIARGAKLLAVNEKLKNTTILVVKNSVQMDEQKAAMEKWGCKFINRTAAELIKIFDSVPLEKAEKTANYWKESALGVIEPNDADILESAKLYHAIKALKEECSADAVTIDCLGLSYHNDYGNNKHMYPCLSYYQMCNDGEIGVCEADINSTISSIIILYLTGRYGFVSDPVVDTSSDEITYAHCVACRKLFGCDDLRTCSFIYAAMPKISKAHQFK</sequence>
<evidence type="ECO:0000313" key="4">
    <source>
        <dbReference type="Proteomes" id="UP000295008"/>
    </source>
</evidence>
<name>A0A4R1R9U4_HYDET</name>
<dbReference type="EMBL" id="SLUN01000027">
    <property type="protein sequence ID" value="TCL62152.1"/>
    <property type="molecule type" value="Genomic_DNA"/>
</dbReference>
<evidence type="ECO:0000313" key="3">
    <source>
        <dbReference type="EMBL" id="TCL62152.1"/>
    </source>
</evidence>
<keyword evidence="2" id="KW-0119">Carbohydrate metabolism</keyword>
<accession>A0A4R1R9U4</accession>
<organism evidence="3 4">
    <name type="scientific">Hydrogenispora ethanolica</name>
    <dbReference type="NCBI Taxonomy" id="1082276"/>
    <lineage>
        <taxon>Bacteria</taxon>
        <taxon>Bacillati</taxon>
        <taxon>Bacillota</taxon>
        <taxon>Hydrogenispora</taxon>
    </lineage>
</organism>
<dbReference type="InterPro" id="IPR009015">
    <property type="entry name" value="Fucose_isomerase_N/cen_sf"/>
</dbReference>